<dbReference type="Proteomes" id="UP000478740">
    <property type="component" value="Unassembled WGS sequence"/>
</dbReference>
<proteinExistence type="predicted"/>
<dbReference type="InterPro" id="IPR006665">
    <property type="entry name" value="OmpA-like"/>
</dbReference>
<dbReference type="InterPro" id="IPR036737">
    <property type="entry name" value="OmpA-like_sf"/>
</dbReference>
<evidence type="ECO:0000256" key="3">
    <source>
        <dbReference type="SAM" id="Phobius"/>
    </source>
</evidence>
<evidence type="ECO:0000313" key="5">
    <source>
        <dbReference type="EMBL" id="MTH64778.1"/>
    </source>
</evidence>
<name>A0A6L6IYX6_9RHOB</name>
<dbReference type="Pfam" id="PF00691">
    <property type="entry name" value="OmpA"/>
    <property type="match status" value="1"/>
</dbReference>
<evidence type="ECO:0000313" key="6">
    <source>
        <dbReference type="Proteomes" id="UP000478740"/>
    </source>
</evidence>
<feature type="transmembrane region" description="Helical" evidence="3">
    <location>
        <begin position="21"/>
        <end position="42"/>
    </location>
</feature>
<dbReference type="InterPro" id="IPR050330">
    <property type="entry name" value="Bact_OuterMem_StrucFunc"/>
</dbReference>
<keyword evidence="3" id="KW-0812">Transmembrane</keyword>
<dbReference type="EMBL" id="WMII01000009">
    <property type="protein sequence ID" value="MTH64778.1"/>
    <property type="molecule type" value="Genomic_DNA"/>
</dbReference>
<evidence type="ECO:0000256" key="2">
    <source>
        <dbReference type="SAM" id="Coils"/>
    </source>
</evidence>
<accession>A0A6L6IYX6</accession>
<reference evidence="5 6" key="1">
    <citation type="submission" date="2019-11" db="EMBL/GenBank/DDBJ databases">
        <authorList>
            <person name="Dong K."/>
        </authorList>
    </citation>
    <scope>NUCLEOTIDE SEQUENCE [LARGE SCALE GENOMIC DNA]</scope>
    <source>
        <strain evidence="5 6">DK608</strain>
    </source>
</reference>
<dbReference type="AlphaFoldDB" id="A0A6L6IYX6"/>
<protein>
    <submittedName>
        <fullName evidence="5">Peptidoglycan -binding protein</fullName>
    </submittedName>
</protein>
<evidence type="ECO:0000259" key="4">
    <source>
        <dbReference type="PROSITE" id="PS51123"/>
    </source>
</evidence>
<keyword evidence="1 3" id="KW-0472">Membrane</keyword>
<keyword evidence="2" id="KW-0175">Coiled coil</keyword>
<dbReference type="PROSITE" id="PS51123">
    <property type="entry name" value="OMPA_2"/>
    <property type="match status" value="1"/>
</dbReference>
<evidence type="ECO:0000256" key="1">
    <source>
        <dbReference type="PROSITE-ProRule" id="PRU00473"/>
    </source>
</evidence>
<dbReference type="Gene3D" id="3.30.1330.60">
    <property type="entry name" value="OmpA-like domain"/>
    <property type="match status" value="1"/>
</dbReference>
<feature type="coiled-coil region" evidence="2">
    <location>
        <begin position="302"/>
        <end position="329"/>
    </location>
</feature>
<gene>
    <name evidence="5" type="ORF">GL284_10905</name>
</gene>
<dbReference type="GO" id="GO:0016020">
    <property type="term" value="C:membrane"/>
    <property type="evidence" value="ECO:0007669"/>
    <property type="project" value="UniProtKB-UniRule"/>
</dbReference>
<feature type="domain" description="OmpA-like" evidence="4">
    <location>
        <begin position="358"/>
        <end position="486"/>
    </location>
</feature>
<dbReference type="NCBIfam" id="NF006542">
    <property type="entry name" value="PRK09039.1-1"/>
    <property type="match status" value="4"/>
</dbReference>
<dbReference type="SUPFAM" id="SSF103088">
    <property type="entry name" value="OmpA-like"/>
    <property type="match status" value="1"/>
</dbReference>
<sequence>MGLSSRNSGRERFSAVIWPGFVDAMSTLLLVLIFALTIFMVLQSVLRQQITSQDSQLRQLGTVVSSQESELTQLGSRVAALSDALSTSQDRAQGLDRDLAAERARLRASEAAVAQARGEVDAQTEAARLAAARREALEALIADLRRRNADAGTQLDSTRQQLSDAEAARLADKAAAEALEQRLANSDAELNATALALDASRKKAEETLTLLAAAEAARKDLGTRADAQATEAERQAGLLALAQQKLADQQALSTEEQRRVALLNEQVAGLNDQLGRLQTVLQTAGDDKRAADLRAEDLGQQLNLALVRAADEERQRRALEADARSKAEAEARDLARYRSEFFGRLSQILQGREGVRVVGDRFAFSSEVLFPAGEATLSSEGRNQIAGVTQLLQQISSEIPPEIDWIIRVDGHTDSQPLSGQGRYRDNWELSQARALSVVRYMVEDLGFPANRLLPAGFADTRPVAQGSSPEANAQNRRIELKLTER</sequence>
<keyword evidence="6" id="KW-1185">Reference proteome</keyword>
<dbReference type="CDD" id="cd07185">
    <property type="entry name" value="OmpA_C-like"/>
    <property type="match status" value="1"/>
</dbReference>
<dbReference type="PANTHER" id="PTHR30329:SF21">
    <property type="entry name" value="LIPOPROTEIN YIAD-RELATED"/>
    <property type="match status" value="1"/>
</dbReference>
<feature type="coiled-coil region" evidence="2">
    <location>
        <begin position="99"/>
        <end position="196"/>
    </location>
</feature>
<organism evidence="5 6">
    <name type="scientific">Paracoccus shanxieyensis</name>
    <dbReference type="NCBI Taxonomy" id="2675752"/>
    <lineage>
        <taxon>Bacteria</taxon>
        <taxon>Pseudomonadati</taxon>
        <taxon>Pseudomonadota</taxon>
        <taxon>Alphaproteobacteria</taxon>
        <taxon>Rhodobacterales</taxon>
        <taxon>Paracoccaceae</taxon>
        <taxon>Paracoccus</taxon>
    </lineage>
</organism>
<comment type="caution">
    <text evidence="5">The sequence shown here is derived from an EMBL/GenBank/DDBJ whole genome shotgun (WGS) entry which is preliminary data.</text>
</comment>
<dbReference type="PANTHER" id="PTHR30329">
    <property type="entry name" value="STATOR ELEMENT OF FLAGELLAR MOTOR COMPLEX"/>
    <property type="match status" value="1"/>
</dbReference>
<dbReference type="RefSeq" id="WP_155044669.1">
    <property type="nucleotide sequence ID" value="NZ_WMIH01000009.1"/>
</dbReference>
<keyword evidence="3" id="KW-1133">Transmembrane helix</keyword>